<dbReference type="STRING" id="525909.Afer_1447"/>
<dbReference type="KEGG" id="afo:Afer_1447"/>
<dbReference type="EMBL" id="CP001631">
    <property type="protein sequence ID" value="ACU54370.1"/>
    <property type="molecule type" value="Genomic_DNA"/>
</dbReference>
<protein>
    <submittedName>
        <fullName evidence="3">UspA domain protein</fullName>
    </submittedName>
</protein>
<feature type="domain" description="UspA" evidence="2">
    <location>
        <begin position="10"/>
        <end position="144"/>
    </location>
</feature>
<proteinExistence type="inferred from homology"/>
<evidence type="ECO:0000256" key="1">
    <source>
        <dbReference type="ARBA" id="ARBA00008791"/>
    </source>
</evidence>
<dbReference type="PANTHER" id="PTHR46268:SF6">
    <property type="entry name" value="UNIVERSAL STRESS PROTEIN UP12"/>
    <property type="match status" value="1"/>
</dbReference>
<reference evidence="3 4" key="1">
    <citation type="journal article" date="2009" name="Stand. Genomic Sci.">
        <title>Complete genome sequence of Acidimicrobium ferrooxidans type strain (ICP).</title>
        <authorList>
            <person name="Clum A."/>
            <person name="Nolan M."/>
            <person name="Lang E."/>
            <person name="Glavina Del Rio T."/>
            <person name="Tice H."/>
            <person name="Copeland A."/>
            <person name="Cheng J.F."/>
            <person name="Lucas S."/>
            <person name="Chen F."/>
            <person name="Bruce D."/>
            <person name="Goodwin L."/>
            <person name="Pitluck S."/>
            <person name="Ivanova N."/>
            <person name="Mavrommatis K."/>
            <person name="Mikhailova N."/>
            <person name="Pati A."/>
            <person name="Chen A."/>
            <person name="Palaniappan K."/>
            <person name="Goker M."/>
            <person name="Spring S."/>
            <person name="Land M."/>
            <person name="Hauser L."/>
            <person name="Chang Y.J."/>
            <person name="Jeffries C.C."/>
            <person name="Chain P."/>
            <person name="Bristow J."/>
            <person name="Eisen J.A."/>
            <person name="Markowitz V."/>
            <person name="Hugenholtz P."/>
            <person name="Kyrpides N.C."/>
            <person name="Klenk H.P."/>
            <person name="Lapidus A."/>
        </authorList>
    </citation>
    <scope>NUCLEOTIDE SEQUENCE [LARGE SCALE GENOMIC DNA]</scope>
    <source>
        <strain evidence="4">DSM 10331 / JCM 15462 / NBRC 103882 / ICP</strain>
    </source>
</reference>
<dbReference type="HOGENOM" id="CLU_049301_9_5_11"/>
<dbReference type="Gene3D" id="3.40.50.620">
    <property type="entry name" value="HUPs"/>
    <property type="match status" value="1"/>
</dbReference>
<dbReference type="OrthoDB" id="3865341at2"/>
<dbReference type="Proteomes" id="UP000000771">
    <property type="component" value="Chromosome"/>
</dbReference>
<dbReference type="eggNOG" id="COG0589">
    <property type="taxonomic scope" value="Bacteria"/>
</dbReference>
<dbReference type="CDD" id="cd00293">
    <property type="entry name" value="USP-like"/>
    <property type="match status" value="1"/>
</dbReference>
<keyword evidence="4" id="KW-1185">Reference proteome</keyword>
<dbReference type="RefSeq" id="WP_015798853.1">
    <property type="nucleotide sequence ID" value="NC_013124.1"/>
</dbReference>
<evidence type="ECO:0000259" key="2">
    <source>
        <dbReference type="Pfam" id="PF00582"/>
    </source>
</evidence>
<dbReference type="PRINTS" id="PR01438">
    <property type="entry name" value="UNVRSLSTRESS"/>
</dbReference>
<organism evidence="3 4">
    <name type="scientific">Acidimicrobium ferrooxidans (strain DSM 10331 / JCM 15462 / NBRC 103882 / ICP)</name>
    <dbReference type="NCBI Taxonomy" id="525909"/>
    <lineage>
        <taxon>Bacteria</taxon>
        <taxon>Bacillati</taxon>
        <taxon>Actinomycetota</taxon>
        <taxon>Acidimicrobiia</taxon>
        <taxon>Acidimicrobiales</taxon>
        <taxon>Acidimicrobiaceae</taxon>
        <taxon>Acidimicrobium</taxon>
    </lineage>
</organism>
<dbReference type="InterPro" id="IPR014729">
    <property type="entry name" value="Rossmann-like_a/b/a_fold"/>
</dbReference>
<dbReference type="SUPFAM" id="SSF52402">
    <property type="entry name" value="Adenine nucleotide alpha hydrolases-like"/>
    <property type="match status" value="1"/>
</dbReference>
<comment type="similarity">
    <text evidence="1">Belongs to the universal stress protein A family.</text>
</comment>
<dbReference type="InterPro" id="IPR006016">
    <property type="entry name" value="UspA"/>
</dbReference>
<dbReference type="AlphaFoldDB" id="C7M062"/>
<dbReference type="Pfam" id="PF00582">
    <property type="entry name" value="Usp"/>
    <property type="match status" value="1"/>
</dbReference>
<sequence>MVEAGFTEHRRVVVGYDGSESGRTALQFAVDEAKRRRSTLVIVYSWTVPEFGYGPTPSAVEELEAAGRALLDDATAQVRALEPDLDLETVLEEGNPASRLIEQCETADLLVVGARGHGGFTSLLLGSVSDQLVHHAPIPVVVVRRRA</sequence>
<evidence type="ECO:0000313" key="4">
    <source>
        <dbReference type="Proteomes" id="UP000000771"/>
    </source>
</evidence>
<accession>C7M062</accession>
<dbReference type="InterPro" id="IPR006015">
    <property type="entry name" value="Universal_stress_UspA"/>
</dbReference>
<dbReference type="PANTHER" id="PTHR46268">
    <property type="entry name" value="STRESS RESPONSE PROTEIN NHAX"/>
    <property type="match status" value="1"/>
</dbReference>
<gene>
    <name evidence="3" type="ordered locus">Afer_1447</name>
</gene>
<evidence type="ECO:0000313" key="3">
    <source>
        <dbReference type="EMBL" id="ACU54370.1"/>
    </source>
</evidence>
<name>C7M062_ACIFD</name>